<dbReference type="Proteomes" id="UP001596244">
    <property type="component" value="Unassembled WGS sequence"/>
</dbReference>
<dbReference type="PANTHER" id="PTHR30086:SF20">
    <property type="entry name" value="ARGININE EXPORTER PROTEIN ARGO-RELATED"/>
    <property type="match status" value="1"/>
</dbReference>
<name>A0ABW1QC34_9CORY</name>
<dbReference type="PANTHER" id="PTHR30086">
    <property type="entry name" value="ARGININE EXPORTER PROTEIN ARGO"/>
    <property type="match status" value="1"/>
</dbReference>
<reference evidence="8" key="1">
    <citation type="journal article" date="2019" name="Int. J. Syst. Evol. Microbiol.">
        <title>The Global Catalogue of Microorganisms (GCM) 10K type strain sequencing project: providing services to taxonomists for standard genome sequencing and annotation.</title>
        <authorList>
            <consortium name="The Broad Institute Genomics Platform"/>
            <consortium name="The Broad Institute Genome Sequencing Center for Infectious Disease"/>
            <person name="Wu L."/>
            <person name="Ma J."/>
        </authorList>
    </citation>
    <scope>NUCLEOTIDE SEQUENCE [LARGE SCALE GENOMIC DNA]</scope>
    <source>
        <strain evidence="8">CCUG 51943</strain>
    </source>
</reference>
<evidence type="ECO:0000256" key="1">
    <source>
        <dbReference type="ARBA" id="ARBA00004651"/>
    </source>
</evidence>
<comment type="subcellular location">
    <subcellularLocation>
        <location evidence="1">Cell membrane</location>
        <topology evidence="1">Multi-pass membrane protein</topology>
    </subcellularLocation>
</comment>
<evidence type="ECO:0000313" key="8">
    <source>
        <dbReference type="Proteomes" id="UP001596244"/>
    </source>
</evidence>
<keyword evidence="3 6" id="KW-0812">Transmembrane</keyword>
<protein>
    <submittedName>
        <fullName evidence="7">LysE/ArgO family amino acid transporter</fullName>
    </submittedName>
</protein>
<keyword evidence="8" id="KW-1185">Reference proteome</keyword>
<evidence type="ECO:0000256" key="6">
    <source>
        <dbReference type="SAM" id="Phobius"/>
    </source>
</evidence>
<evidence type="ECO:0000256" key="4">
    <source>
        <dbReference type="ARBA" id="ARBA00022989"/>
    </source>
</evidence>
<dbReference type="Pfam" id="PF01810">
    <property type="entry name" value="LysE"/>
    <property type="match status" value="1"/>
</dbReference>
<evidence type="ECO:0000256" key="5">
    <source>
        <dbReference type="ARBA" id="ARBA00023136"/>
    </source>
</evidence>
<keyword evidence="2" id="KW-1003">Cell membrane</keyword>
<dbReference type="EMBL" id="JBHSQE010000004">
    <property type="protein sequence ID" value="MFC6146518.1"/>
    <property type="molecule type" value="Genomic_DNA"/>
</dbReference>
<evidence type="ECO:0000256" key="3">
    <source>
        <dbReference type="ARBA" id="ARBA00022692"/>
    </source>
</evidence>
<comment type="caution">
    <text evidence="7">The sequence shown here is derived from an EMBL/GenBank/DDBJ whole genome shotgun (WGS) entry which is preliminary data.</text>
</comment>
<proteinExistence type="predicted"/>
<evidence type="ECO:0000256" key="2">
    <source>
        <dbReference type="ARBA" id="ARBA00022475"/>
    </source>
</evidence>
<organism evidence="7 8">
    <name type="scientific">Corynebacterium nasicanis</name>
    <dbReference type="NCBI Taxonomy" id="1448267"/>
    <lineage>
        <taxon>Bacteria</taxon>
        <taxon>Bacillati</taxon>
        <taxon>Actinomycetota</taxon>
        <taxon>Actinomycetes</taxon>
        <taxon>Mycobacteriales</taxon>
        <taxon>Corynebacteriaceae</taxon>
        <taxon>Corynebacterium</taxon>
    </lineage>
</organism>
<keyword evidence="5 6" id="KW-0472">Membrane</keyword>
<feature type="transmembrane region" description="Helical" evidence="6">
    <location>
        <begin position="169"/>
        <end position="193"/>
    </location>
</feature>
<dbReference type="RefSeq" id="WP_377001036.1">
    <property type="nucleotide sequence ID" value="NZ_JBHSQE010000004.1"/>
</dbReference>
<accession>A0ABW1QC34</accession>
<feature type="transmembrane region" description="Helical" evidence="6">
    <location>
        <begin position="36"/>
        <end position="61"/>
    </location>
</feature>
<feature type="transmembrane region" description="Helical" evidence="6">
    <location>
        <begin position="205"/>
        <end position="223"/>
    </location>
</feature>
<evidence type="ECO:0000313" key="7">
    <source>
        <dbReference type="EMBL" id="MFC6146518.1"/>
    </source>
</evidence>
<keyword evidence="4 6" id="KW-1133">Transmembrane helix</keyword>
<dbReference type="InterPro" id="IPR001123">
    <property type="entry name" value="LeuE-type"/>
</dbReference>
<feature type="transmembrane region" description="Helical" evidence="6">
    <location>
        <begin position="129"/>
        <end position="149"/>
    </location>
</feature>
<sequence>MSIFLAGLLLGLSLIIAVGPQNIFLLKSGIKREHVGAVVLTCIISDIFLISAGVAGVGVLVDRAPLLLEVLRWGGAAYLLWFAWSNFRDAAHPGALTVVETPPAAPSGASGGTVLTRHRTALRRPTRRPTWLGAVGTTLALTWLNPLAYVDVVVMVGGIANQYGPDGRWLFALGAFAAALLWFPTVGYGAALLRRPLSQPHVWRWLNIAIGALMCGLALKLVLM</sequence>
<gene>
    <name evidence="7" type="ORF">ACFPUZ_06830</name>
</gene>